<dbReference type="PROSITE" id="PS00052">
    <property type="entry name" value="RIBOSOMAL_S7"/>
    <property type="match status" value="1"/>
</dbReference>
<dbReference type="RefSeq" id="YP_009227417.1">
    <property type="nucleotide sequence ID" value="NC_029134.1"/>
</dbReference>
<dbReference type="Gene3D" id="1.10.455.10">
    <property type="entry name" value="Ribosomal protein S7 domain"/>
    <property type="match status" value="1"/>
</dbReference>
<dbReference type="InterPro" id="IPR036823">
    <property type="entry name" value="Ribosomal_uS7_dom_sf"/>
</dbReference>
<dbReference type="Pfam" id="PF00177">
    <property type="entry name" value="Ribosomal_S7"/>
    <property type="match status" value="1"/>
</dbReference>
<dbReference type="NCBIfam" id="TIGR01029">
    <property type="entry name" value="rpsG_bact"/>
    <property type="match status" value="1"/>
</dbReference>
<evidence type="ECO:0000256" key="5">
    <source>
        <dbReference type="ARBA" id="ARBA00023274"/>
    </source>
</evidence>
<dbReference type="InterPro" id="IPR000235">
    <property type="entry name" value="Ribosomal_uS7"/>
</dbReference>
<gene>
    <name evidence="9" type="primary">rps7</name>
</gene>
<keyword evidence="3 7" id="KW-0694">RNA-binding</keyword>
<keyword evidence="4 6" id="KW-0689">Ribosomal protein</keyword>
<dbReference type="SUPFAM" id="SSF47973">
    <property type="entry name" value="Ribosomal protein S7"/>
    <property type="match status" value="1"/>
</dbReference>
<organism evidence="9">
    <name type="scientific">Sargassum thunbergii</name>
    <dbReference type="NCBI Taxonomy" id="127542"/>
    <lineage>
        <taxon>Eukaryota</taxon>
        <taxon>Sar</taxon>
        <taxon>Stramenopiles</taxon>
        <taxon>Ochrophyta</taxon>
        <taxon>PX clade</taxon>
        <taxon>Phaeophyceae</taxon>
        <taxon>Fucales</taxon>
        <taxon>Sargassaceae</taxon>
        <taxon>Sargassum</taxon>
    </lineage>
</organism>
<dbReference type="HAMAP" id="MF_00480_B">
    <property type="entry name" value="Ribosomal_uS7_B"/>
    <property type="match status" value="1"/>
</dbReference>
<dbReference type="GO" id="GO:0003735">
    <property type="term" value="F:structural constituent of ribosome"/>
    <property type="evidence" value="ECO:0007669"/>
    <property type="project" value="InterPro"/>
</dbReference>
<evidence type="ECO:0000313" key="9">
    <source>
        <dbReference type="EMBL" id="AMB49167.1"/>
    </source>
</evidence>
<accession>A0A0Y0GAU4</accession>
<dbReference type="FunFam" id="1.10.455.10:FF:000001">
    <property type="entry name" value="30S ribosomal protein S7"/>
    <property type="match status" value="1"/>
</dbReference>
<evidence type="ECO:0000256" key="6">
    <source>
        <dbReference type="RuleBase" id="RU003619"/>
    </source>
</evidence>
<dbReference type="InterPro" id="IPR020606">
    <property type="entry name" value="Ribosomal_uS7_CS"/>
</dbReference>
<keyword evidence="2 7" id="KW-0699">rRNA-binding</keyword>
<keyword evidence="5 6" id="KW-0687">Ribonucleoprotein</keyword>
<reference evidence="9" key="1">
    <citation type="submission" date="2016-01" db="EMBL/GenBank/DDBJ databases">
        <title>The complete plastid genome of Sargassum thunbergii (Fucales, Phaeophyceae).</title>
        <authorList>
            <person name="Yang J.H."/>
        </authorList>
    </citation>
    <scope>NUCLEOTIDE SEQUENCE</scope>
</reference>
<dbReference type="GO" id="GO:0006412">
    <property type="term" value="P:translation"/>
    <property type="evidence" value="ECO:0007669"/>
    <property type="project" value="InterPro"/>
</dbReference>
<evidence type="ECO:0000256" key="7">
    <source>
        <dbReference type="RuleBase" id="RU003620"/>
    </source>
</evidence>
<dbReference type="AlphaFoldDB" id="A0A0Y0GAU4"/>
<dbReference type="CDD" id="cd14871">
    <property type="entry name" value="uS7_Chloroplast"/>
    <property type="match status" value="1"/>
</dbReference>
<sequence>MSRRTNKKRKFPNEDPVYNSFLVSLMISKILKNGKKTIAEKILYEAFDIIKQKTDTQPLKIFEIAIKNVSPTVKIKAKRIGGSTYQVPIEVKKFRGINLGLGWILQFAKARSGKTIAIKLANEIIDASKGYGNAIRKKHETHRMARSNKAFAHFRS</sequence>
<dbReference type="PANTHER" id="PTHR11205">
    <property type="entry name" value="RIBOSOMAL PROTEIN S7"/>
    <property type="match status" value="1"/>
</dbReference>
<protein>
    <recommendedName>
        <fullName evidence="7">Ribosomal protein S7</fullName>
    </recommendedName>
</protein>
<comment type="similarity">
    <text evidence="1 6">Belongs to the universal ribosomal protein uS7 family.</text>
</comment>
<keyword evidence="9" id="KW-0934">Plastid</keyword>
<name>A0A0Y0GAU4_9PHAE</name>
<evidence type="ECO:0000256" key="2">
    <source>
        <dbReference type="ARBA" id="ARBA00022730"/>
    </source>
</evidence>
<proteinExistence type="inferred from homology"/>
<feature type="domain" description="Small ribosomal subunit protein uS7" evidence="8">
    <location>
        <begin position="3"/>
        <end position="149"/>
    </location>
</feature>
<geneLocation type="plastid" evidence="9"/>
<dbReference type="GeneID" id="26830989"/>
<evidence type="ECO:0000256" key="1">
    <source>
        <dbReference type="ARBA" id="ARBA00007151"/>
    </source>
</evidence>
<dbReference type="InterPro" id="IPR005717">
    <property type="entry name" value="Ribosomal_uS7_bac/org-type"/>
</dbReference>
<evidence type="ECO:0000256" key="3">
    <source>
        <dbReference type="ARBA" id="ARBA00022884"/>
    </source>
</evidence>
<evidence type="ECO:0000256" key="4">
    <source>
        <dbReference type="ARBA" id="ARBA00022980"/>
    </source>
</evidence>
<dbReference type="EMBL" id="KU500638">
    <property type="protein sequence ID" value="AMB49167.1"/>
    <property type="molecule type" value="Genomic_DNA"/>
</dbReference>
<dbReference type="GO" id="GO:0019843">
    <property type="term" value="F:rRNA binding"/>
    <property type="evidence" value="ECO:0007669"/>
    <property type="project" value="UniProtKB-KW"/>
</dbReference>
<evidence type="ECO:0000259" key="8">
    <source>
        <dbReference type="Pfam" id="PF00177"/>
    </source>
</evidence>
<dbReference type="InterPro" id="IPR023798">
    <property type="entry name" value="Ribosomal_uS7_dom"/>
</dbReference>
<dbReference type="GO" id="GO:0015935">
    <property type="term" value="C:small ribosomal subunit"/>
    <property type="evidence" value="ECO:0007669"/>
    <property type="project" value="InterPro"/>
</dbReference>
<dbReference type="PIRSF" id="PIRSF002122">
    <property type="entry name" value="RPS7p_RPS7a_RPS5e_RPS7o"/>
    <property type="match status" value="1"/>
</dbReference>